<name>A0ABM3QK45_SPIOL</name>
<evidence type="ECO:0000313" key="3">
    <source>
        <dbReference type="RefSeq" id="XP_056683729.1"/>
    </source>
</evidence>
<sequence length="116" mass="12984">MRGYKACPSCADSGCAYSFGGKIAYPGAQKWLPIYHPCRSQANLFDREEEYGLAPVPVSGTEVLKQQEKVKYVYGKSKSVPKIRGRQEDDEIDDDDDDDDDDLDDVDKLGSVEKEK</sequence>
<dbReference type="InterPro" id="IPR004242">
    <property type="entry name" value="Transposase_21"/>
</dbReference>
<accession>A0ABM3QK45</accession>
<dbReference type="Proteomes" id="UP000813463">
    <property type="component" value="Chromosome 4"/>
</dbReference>
<reference evidence="3" key="2">
    <citation type="submission" date="2025-08" db="UniProtKB">
        <authorList>
            <consortium name="RefSeq"/>
        </authorList>
    </citation>
    <scope>IDENTIFICATION</scope>
    <source>
        <tissue evidence="3">Leaf</tissue>
    </source>
</reference>
<dbReference type="Pfam" id="PF02992">
    <property type="entry name" value="Transposase_21"/>
    <property type="match status" value="1"/>
</dbReference>
<organism evidence="2 3">
    <name type="scientific">Spinacia oleracea</name>
    <name type="common">Spinach</name>
    <dbReference type="NCBI Taxonomy" id="3562"/>
    <lineage>
        <taxon>Eukaryota</taxon>
        <taxon>Viridiplantae</taxon>
        <taxon>Streptophyta</taxon>
        <taxon>Embryophyta</taxon>
        <taxon>Tracheophyta</taxon>
        <taxon>Spermatophyta</taxon>
        <taxon>Magnoliopsida</taxon>
        <taxon>eudicotyledons</taxon>
        <taxon>Gunneridae</taxon>
        <taxon>Pentapetalae</taxon>
        <taxon>Caryophyllales</taxon>
        <taxon>Chenopodiaceae</taxon>
        <taxon>Chenopodioideae</taxon>
        <taxon>Anserineae</taxon>
        <taxon>Spinacia</taxon>
    </lineage>
</organism>
<reference evidence="2" key="1">
    <citation type="journal article" date="2021" name="Nat. Commun.">
        <title>Genomic analyses provide insights into spinach domestication and the genetic basis of agronomic traits.</title>
        <authorList>
            <person name="Cai X."/>
            <person name="Sun X."/>
            <person name="Xu C."/>
            <person name="Sun H."/>
            <person name="Wang X."/>
            <person name="Ge C."/>
            <person name="Zhang Z."/>
            <person name="Wang Q."/>
            <person name="Fei Z."/>
            <person name="Jiao C."/>
            <person name="Wang Q."/>
        </authorList>
    </citation>
    <scope>NUCLEOTIDE SEQUENCE [LARGE SCALE GENOMIC DNA]</scope>
    <source>
        <strain evidence="2">cv. Varoflay</strain>
    </source>
</reference>
<proteinExistence type="predicted"/>
<gene>
    <name evidence="3" type="primary">LOC130460092</name>
</gene>
<keyword evidence="2" id="KW-1185">Reference proteome</keyword>
<evidence type="ECO:0000313" key="2">
    <source>
        <dbReference type="Proteomes" id="UP000813463"/>
    </source>
</evidence>
<protein>
    <submittedName>
        <fullName evidence="3">Uncharacterized protein isoform X2</fullName>
    </submittedName>
</protein>
<feature type="region of interest" description="Disordered" evidence="1">
    <location>
        <begin position="81"/>
        <end position="116"/>
    </location>
</feature>
<evidence type="ECO:0000256" key="1">
    <source>
        <dbReference type="SAM" id="MobiDB-lite"/>
    </source>
</evidence>
<dbReference type="RefSeq" id="XP_056683729.1">
    <property type="nucleotide sequence ID" value="XM_056827751.1"/>
</dbReference>
<dbReference type="GeneID" id="130460092"/>
<feature type="compositionally biased region" description="Basic and acidic residues" evidence="1">
    <location>
        <begin position="106"/>
        <end position="116"/>
    </location>
</feature>
<feature type="compositionally biased region" description="Acidic residues" evidence="1">
    <location>
        <begin position="88"/>
        <end position="105"/>
    </location>
</feature>